<accession>A0A495QHK7</accession>
<dbReference type="EMBL" id="RBWU01000006">
    <property type="protein sequence ID" value="RKS71263.1"/>
    <property type="molecule type" value="Genomic_DNA"/>
</dbReference>
<dbReference type="Proteomes" id="UP000274601">
    <property type="component" value="Unassembled WGS sequence"/>
</dbReference>
<organism evidence="1 2">
    <name type="scientific">Actinomadura pelletieri DSM 43383</name>
    <dbReference type="NCBI Taxonomy" id="1120940"/>
    <lineage>
        <taxon>Bacteria</taxon>
        <taxon>Bacillati</taxon>
        <taxon>Actinomycetota</taxon>
        <taxon>Actinomycetes</taxon>
        <taxon>Streptosporangiales</taxon>
        <taxon>Thermomonosporaceae</taxon>
        <taxon>Actinomadura</taxon>
    </lineage>
</organism>
<protein>
    <submittedName>
        <fullName evidence="1">Uncharacterized protein</fullName>
    </submittedName>
</protein>
<gene>
    <name evidence="1" type="ORF">BZB76_5752</name>
</gene>
<dbReference type="AlphaFoldDB" id="A0A495QHK7"/>
<dbReference type="OrthoDB" id="4185246at2"/>
<sequence>MTYQLFFFCKGTEEDSGASAMDRVLDALSKNGPPLLAEYLGPPTPQSDFWVGPEIEAIQGFRLVTGNEREKPTTDYLSLEMHVGERFIAGDVIAADPNDDHNVRGSDLMAIVTLNGDRPDWPLVDRIWTVLENL</sequence>
<comment type="caution">
    <text evidence="1">The sequence shown here is derived from an EMBL/GenBank/DDBJ whole genome shotgun (WGS) entry which is preliminary data.</text>
</comment>
<keyword evidence="2" id="KW-1185">Reference proteome</keyword>
<name>A0A495QHK7_9ACTN</name>
<proteinExistence type="predicted"/>
<evidence type="ECO:0000313" key="1">
    <source>
        <dbReference type="EMBL" id="RKS71263.1"/>
    </source>
</evidence>
<reference evidence="1 2" key="1">
    <citation type="submission" date="2018-10" db="EMBL/GenBank/DDBJ databases">
        <title>Genomic Encyclopedia of Archaeal and Bacterial Type Strains, Phase II (KMG-II): from individual species to whole genera.</title>
        <authorList>
            <person name="Goeker M."/>
        </authorList>
    </citation>
    <scope>NUCLEOTIDE SEQUENCE [LARGE SCALE GENOMIC DNA]</scope>
    <source>
        <strain evidence="1 2">DSM 43383</strain>
    </source>
</reference>
<dbReference type="RefSeq" id="WP_147449582.1">
    <property type="nucleotide sequence ID" value="NZ_RBWU01000006.1"/>
</dbReference>
<evidence type="ECO:0000313" key="2">
    <source>
        <dbReference type="Proteomes" id="UP000274601"/>
    </source>
</evidence>